<dbReference type="InterPro" id="IPR058792">
    <property type="entry name" value="Beta-barrel_RND_2"/>
</dbReference>
<reference evidence="5" key="2">
    <citation type="submission" date="2020-09" db="EMBL/GenBank/DDBJ databases">
        <authorList>
            <person name="Sun Q."/>
            <person name="Zhou Y."/>
        </authorList>
    </citation>
    <scope>NUCLEOTIDE SEQUENCE</scope>
    <source>
        <strain evidence="5">CGMCC 1.15725</strain>
    </source>
</reference>
<name>A0A8J2YRW6_9PROT</name>
<dbReference type="PANTHER" id="PTHR30097">
    <property type="entry name" value="CATION EFFLUX SYSTEM PROTEIN CUSB"/>
    <property type="match status" value="1"/>
</dbReference>
<reference evidence="5" key="1">
    <citation type="journal article" date="2014" name="Int. J. Syst. Evol. Microbiol.">
        <title>Complete genome sequence of Corynebacterium casei LMG S-19264T (=DSM 44701T), isolated from a smear-ripened cheese.</title>
        <authorList>
            <consortium name="US DOE Joint Genome Institute (JGI-PGF)"/>
            <person name="Walter F."/>
            <person name="Albersmeier A."/>
            <person name="Kalinowski J."/>
            <person name="Ruckert C."/>
        </authorList>
    </citation>
    <scope>NUCLEOTIDE SEQUENCE</scope>
    <source>
        <strain evidence="5">CGMCC 1.15725</strain>
    </source>
</reference>
<comment type="caution">
    <text evidence="5">The sequence shown here is derived from an EMBL/GenBank/DDBJ whole genome shotgun (WGS) entry which is preliminary data.</text>
</comment>
<dbReference type="Pfam" id="PF25973">
    <property type="entry name" value="BSH_CzcB"/>
    <property type="match status" value="1"/>
</dbReference>
<evidence type="ECO:0000259" key="3">
    <source>
        <dbReference type="Pfam" id="PF25954"/>
    </source>
</evidence>
<dbReference type="GO" id="GO:0046914">
    <property type="term" value="F:transition metal ion binding"/>
    <property type="evidence" value="ECO:0007669"/>
    <property type="project" value="TreeGrafter"/>
</dbReference>
<dbReference type="InterPro" id="IPR051909">
    <property type="entry name" value="MFP_Cation_Efflux"/>
</dbReference>
<feature type="domain" description="CzcB-like barrel-sandwich hybrid" evidence="4">
    <location>
        <begin position="64"/>
        <end position="206"/>
    </location>
</feature>
<evidence type="ECO:0000256" key="1">
    <source>
        <dbReference type="ARBA" id="ARBA00009477"/>
    </source>
</evidence>
<keyword evidence="2" id="KW-0813">Transport</keyword>
<dbReference type="Gene3D" id="1.10.287.470">
    <property type="entry name" value="Helix hairpin bin"/>
    <property type="match status" value="1"/>
</dbReference>
<dbReference type="GO" id="GO:0060003">
    <property type="term" value="P:copper ion export"/>
    <property type="evidence" value="ECO:0007669"/>
    <property type="project" value="TreeGrafter"/>
</dbReference>
<dbReference type="GO" id="GO:0022857">
    <property type="term" value="F:transmembrane transporter activity"/>
    <property type="evidence" value="ECO:0007669"/>
    <property type="project" value="InterPro"/>
</dbReference>
<evidence type="ECO:0000313" key="5">
    <source>
        <dbReference type="EMBL" id="GGF06454.1"/>
    </source>
</evidence>
<dbReference type="Proteomes" id="UP000646365">
    <property type="component" value="Unassembled WGS sequence"/>
</dbReference>
<dbReference type="InterPro" id="IPR006143">
    <property type="entry name" value="RND_pump_MFP"/>
</dbReference>
<dbReference type="Gene3D" id="2.40.50.100">
    <property type="match status" value="1"/>
</dbReference>
<comment type="similarity">
    <text evidence="1">Belongs to the membrane fusion protein (MFP) (TC 8.A.1) family.</text>
</comment>
<accession>A0A8J2YRW6</accession>
<dbReference type="GO" id="GO:0015679">
    <property type="term" value="P:plasma membrane copper ion transport"/>
    <property type="evidence" value="ECO:0007669"/>
    <property type="project" value="TreeGrafter"/>
</dbReference>
<organism evidence="5 6">
    <name type="scientific">Aliidongia dinghuensis</name>
    <dbReference type="NCBI Taxonomy" id="1867774"/>
    <lineage>
        <taxon>Bacteria</taxon>
        <taxon>Pseudomonadati</taxon>
        <taxon>Pseudomonadota</taxon>
        <taxon>Alphaproteobacteria</taxon>
        <taxon>Rhodospirillales</taxon>
        <taxon>Dongiaceae</taxon>
        <taxon>Aliidongia</taxon>
    </lineage>
</organism>
<dbReference type="Gene3D" id="2.40.420.20">
    <property type="match status" value="1"/>
</dbReference>
<dbReference type="SUPFAM" id="SSF111369">
    <property type="entry name" value="HlyD-like secretion proteins"/>
    <property type="match status" value="1"/>
</dbReference>
<evidence type="ECO:0000259" key="4">
    <source>
        <dbReference type="Pfam" id="PF25973"/>
    </source>
</evidence>
<dbReference type="AlphaFoldDB" id="A0A8J2YRW6"/>
<keyword evidence="6" id="KW-1185">Reference proteome</keyword>
<gene>
    <name evidence="5" type="ORF">GCM10011611_09970</name>
</gene>
<dbReference type="EMBL" id="BMJQ01000002">
    <property type="protein sequence ID" value="GGF06454.1"/>
    <property type="molecule type" value="Genomic_DNA"/>
</dbReference>
<protein>
    <recommendedName>
        <fullName evidence="7">Efflux RND transporter periplasmic adaptor subunit</fullName>
    </recommendedName>
</protein>
<proteinExistence type="inferred from homology"/>
<dbReference type="InterPro" id="IPR058647">
    <property type="entry name" value="BSH_CzcB-like"/>
</dbReference>
<evidence type="ECO:0000256" key="2">
    <source>
        <dbReference type="ARBA" id="ARBA00022448"/>
    </source>
</evidence>
<dbReference type="GO" id="GO:0030288">
    <property type="term" value="C:outer membrane-bounded periplasmic space"/>
    <property type="evidence" value="ECO:0007669"/>
    <property type="project" value="TreeGrafter"/>
</dbReference>
<dbReference type="GO" id="GO:0016020">
    <property type="term" value="C:membrane"/>
    <property type="evidence" value="ECO:0007669"/>
    <property type="project" value="InterPro"/>
</dbReference>
<sequence>MSGPGPARAADPPAAPALVHDHDRIVVPEGSPYRKRLFVEAAATQQLQRALEVPATVEADPALTVKVLPPLSGRIVDLKVSLGDHVSQGQAIAVIESPDLAQAYDDDAKAQSALELTKKAYDRQRGVTGIGAGADKDLETARDAYNQANAEYQRTQARLKTIGQFVDLKDKSRLLTIRAPMSGDVTELDIARRGYINDPTQSLMTISQLDTVWVTANVPEKDIGVVKKGEQATIKFAAYPTETFQGNVQFVSAVLEPDTRRSKVRIAFANPSGRFKPNMFATATFMRAEIPQLVLPTSALLMNNDNTTVFVEVAPWTFVRRTVELEYQTGDAVTIVNGVALGERVLIKGGVLLND</sequence>
<evidence type="ECO:0008006" key="7">
    <source>
        <dbReference type="Google" id="ProtNLM"/>
    </source>
</evidence>
<dbReference type="FunFam" id="2.40.30.170:FF:000010">
    <property type="entry name" value="Efflux RND transporter periplasmic adaptor subunit"/>
    <property type="match status" value="1"/>
</dbReference>
<dbReference type="NCBIfam" id="TIGR01730">
    <property type="entry name" value="RND_mfp"/>
    <property type="match status" value="1"/>
</dbReference>
<evidence type="ECO:0000313" key="6">
    <source>
        <dbReference type="Proteomes" id="UP000646365"/>
    </source>
</evidence>
<dbReference type="Pfam" id="PF25954">
    <property type="entry name" value="Beta-barrel_RND_2"/>
    <property type="match status" value="1"/>
</dbReference>
<dbReference type="PANTHER" id="PTHR30097:SF15">
    <property type="entry name" value="CATION EFFLUX SYSTEM PROTEIN CUSB"/>
    <property type="match status" value="1"/>
</dbReference>
<dbReference type="Gene3D" id="2.40.30.170">
    <property type="match status" value="1"/>
</dbReference>
<feature type="domain" description="CusB-like beta-barrel" evidence="3">
    <location>
        <begin position="211"/>
        <end position="288"/>
    </location>
</feature>